<keyword evidence="3 6" id="KW-0863">Zinc-finger</keyword>
<dbReference type="GO" id="GO:0005524">
    <property type="term" value="F:ATP binding"/>
    <property type="evidence" value="ECO:0007669"/>
    <property type="project" value="UniProtKB-KW"/>
</dbReference>
<feature type="region of interest" description="Disordered" evidence="7">
    <location>
        <begin position="843"/>
        <end position="874"/>
    </location>
</feature>
<reference evidence="9 10" key="1">
    <citation type="submission" date="2014-04" db="EMBL/GenBank/DDBJ databases">
        <authorList>
            <consortium name="DOE Joint Genome Institute"/>
            <person name="Kuo A."/>
            <person name="Tarkka M."/>
            <person name="Buscot F."/>
            <person name="Kohler A."/>
            <person name="Nagy L.G."/>
            <person name="Floudas D."/>
            <person name="Copeland A."/>
            <person name="Barry K.W."/>
            <person name="Cichocki N."/>
            <person name="Veneault-Fourrey C."/>
            <person name="LaButti K."/>
            <person name="Lindquist E.A."/>
            <person name="Lipzen A."/>
            <person name="Lundell T."/>
            <person name="Morin E."/>
            <person name="Murat C."/>
            <person name="Sun H."/>
            <person name="Tunlid A."/>
            <person name="Henrissat B."/>
            <person name="Grigoriev I.V."/>
            <person name="Hibbett D.S."/>
            <person name="Martin F."/>
            <person name="Nordberg H.P."/>
            <person name="Cantor M.N."/>
            <person name="Hua S.X."/>
        </authorList>
    </citation>
    <scope>NUCLEOTIDE SEQUENCE [LARGE SCALE GENOMIC DNA]</scope>
    <source>
        <strain evidence="9 10">F 1598</strain>
    </source>
</reference>
<evidence type="ECO:0000313" key="10">
    <source>
        <dbReference type="Proteomes" id="UP000054166"/>
    </source>
</evidence>
<dbReference type="SMART" id="SM00382">
    <property type="entry name" value="AAA"/>
    <property type="match status" value="1"/>
</dbReference>
<feature type="compositionally biased region" description="Polar residues" evidence="7">
    <location>
        <begin position="393"/>
        <end position="411"/>
    </location>
</feature>
<dbReference type="Pfam" id="PF07728">
    <property type="entry name" value="AAA_5"/>
    <property type="match status" value="1"/>
</dbReference>
<dbReference type="SMART" id="SM00356">
    <property type="entry name" value="ZnF_C3H1"/>
    <property type="match status" value="1"/>
</dbReference>
<dbReference type="InterPro" id="IPR027417">
    <property type="entry name" value="P-loop_NTPase"/>
</dbReference>
<feature type="region of interest" description="Disordered" evidence="7">
    <location>
        <begin position="50"/>
        <end position="89"/>
    </location>
</feature>
<accession>A0A0C3G6N9</accession>
<feature type="domain" description="C3H1-type" evidence="8">
    <location>
        <begin position="5"/>
        <end position="32"/>
    </location>
</feature>
<feature type="compositionally biased region" description="Low complexity" evidence="7">
    <location>
        <begin position="732"/>
        <end position="763"/>
    </location>
</feature>
<feature type="compositionally biased region" description="Low complexity" evidence="7">
    <location>
        <begin position="682"/>
        <end position="700"/>
    </location>
</feature>
<dbReference type="InterPro" id="IPR050130">
    <property type="entry name" value="ClpA_ClpB"/>
</dbReference>
<feature type="compositionally biased region" description="Polar residues" evidence="7">
    <location>
        <begin position="765"/>
        <end position="780"/>
    </location>
</feature>
<dbReference type="PROSITE" id="PS50103">
    <property type="entry name" value="ZF_C3H1"/>
    <property type="match status" value="1"/>
</dbReference>
<dbReference type="InterPro" id="IPR003593">
    <property type="entry name" value="AAA+_ATPase"/>
</dbReference>
<feature type="compositionally biased region" description="Polar residues" evidence="7">
    <location>
        <begin position="600"/>
        <end position="620"/>
    </location>
</feature>
<feature type="compositionally biased region" description="Polar residues" evidence="7">
    <location>
        <begin position="201"/>
        <end position="212"/>
    </location>
</feature>
<feature type="region of interest" description="Disordered" evidence="7">
    <location>
        <begin position="675"/>
        <end position="789"/>
    </location>
</feature>
<keyword evidence="4 6" id="KW-0862">Zinc</keyword>
<dbReference type="EMBL" id="KN832982">
    <property type="protein sequence ID" value="KIM86341.1"/>
    <property type="molecule type" value="Genomic_DNA"/>
</dbReference>
<dbReference type="GO" id="GO:0016887">
    <property type="term" value="F:ATP hydrolysis activity"/>
    <property type="evidence" value="ECO:0007669"/>
    <property type="project" value="InterPro"/>
</dbReference>
<gene>
    <name evidence="9" type="ORF">PILCRDRAFT_816275</name>
</gene>
<dbReference type="Proteomes" id="UP000054166">
    <property type="component" value="Unassembled WGS sequence"/>
</dbReference>
<feature type="compositionally biased region" description="Polar residues" evidence="7">
    <location>
        <begin position="295"/>
        <end position="304"/>
    </location>
</feature>
<keyword evidence="10" id="KW-1185">Reference proteome</keyword>
<organism evidence="9 10">
    <name type="scientific">Piloderma croceum (strain F 1598)</name>
    <dbReference type="NCBI Taxonomy" id="765440"/>
    <lineage>
        <taxon>Eukaryota</taxon>
        <taxon>Fungi</taxon>
        <taxon>Dikarya</taxon>
        <taxon>Basidiomycota</taxon>
        <taxon>Agaricomycotina</taxon>
        <taxon>Agaricomycetes</taxon>
        <taxon>Agaricomycetidae</taxon>
        <taxon>Atheliales</taxon>
        <taxon>Atheliaceae</taxon>
        <taxon>Piloderma</taxon>
    </lineage>
</organism>
<feature type="compositionally biased region" description="Polar residues" evidence="7">
    <location>
        <begin position="253"/>
        <end position="264"/>
    </location>
</feature>
<feature type="region of interest" description="Disordered" evidence="7">
    <location>
        <begin position="289"/>
        <end position="321"/>
    </location>
</feature>
<protein>
    <recommendedName>
        <fullName evidence="8">C3H1-type domain-containing protein</fullName>
    </recommendedName>
</protein>
<evidence type="ECO:0000256" key="3">
    <source>
        <dbReference type="ARBA" id="ARBA00022771"/>
    </source>
</evidence>
<keyword evidence="2" id="KW-0547">Nucleotide-binding</keyword>
<sequence length="1307" mass="140807">MPQWRMKTRPCPFYSQGRCLFAESCNFLHDVDAIRRGPVDSLLSLLNESKDDGHHPFHVSSTTPSAMPTNHAKSSLTVSSPRSPTRSPRMSGLLLALQDVIGPTLDDEEQAEVDDISLSEELDACDVFQTPSQSLVPPDNDSSHSQSQTLTPQGIFFQMLTDQSTHSSEDNDDSGNVSDENMSVIFGGDGDNSDDGDMTATGRSTVALTEATSVIPVKSTEATPTTERGDPLSLPSVNQNASEPTPPPSPPTINSQPKSPSTLLSPVGMCITPLLPDICSREDSIDSGYAEGSWSGPTTLSASPPKSRHKVNNDQSSTATVGVSFRVESPSSLSSSPKEVQVRELSPEAESVLLIQQEILPASLSSTSTQDQLDTDPSTIALPFSPGLDQEQAAETSKSTLTMDHQGSLHSFASEDAPPKEVEPDVQSPLVNALRSLQSFVIQHREHEDPEQGSPPVSPDSPLPSESTIQGVSPADGLTLVKQKWGEVVGELSALSLDIHPLNELKQDEEHPPSSVAAQLLPCSPETPERNNTLESVYGCYSTADAGAEAETETDLSSSISPVSSALSATFTSPPTSADVAGSSGCEPPLRGRVGPASAEASSSSNRLGSPFRDQSSNVVAGTGKVQANAKGKAPARPNVDISTDERPLDEAMDAGSVSTKVPFGFRYPYALGRGRASSFTSSRRGQSISRSRSRPPASSDFDDLRRKSILKTPSKDRSDPPSRPTSPSPTSPTHTPGLRPLRLSSALSPTSSSSSSLLSRISSHNESMPNLSRPQTPSPSSDHSLSNNRLLSSARSSLIPQHIRNTLVPANDISPLLAWDRTNPPLSAPLPHSESWRRFMHSRAGSRNSTTPDAYPRPSSRLSEPSSGHEEKHRFEPYDAIRSDFPFPPPIGYSKSVPTSSIHAIATPAPTLLFAIASDNVAQVNRVLESGDAGPNDQVGPQSALAFTLTNDKLHHKMEIVKALLAFGADPSDLKNPELNPPQRNVALGDGRGEAITESPVLDNVDPATRYYITRAASPSTRRISQMIHRSFFRPLTKVRYDLVGQDCALEQLFRVLSMNAQLSSVAPTVILLCGPSGHGKSMLARKFGSLLGIPTHTVNMTTLRSTHDLWQSFSMSPYEEPSTVTLAQFLMHNEGKRCVVVLDEIEKTEDEKALWSLLMPWELGRCSVEAGKRHIDVRNVIWLGTSNVGEDLVFDYDASRHNPETATTREEYIELISLLRPRVSARLGASLLSRVTTVLPFVPFSQDEKMAITAEALYSLGGDQVETMSPQDIESLISRALKSYLPVEGARSLYRAVSNQLIEFT</sequence>
<evidence type="ECO:0000256" key="6">
    <source>
        <dbReference type="PROSITE-ProRule" id="PRU00723"/>
    </source>
</evidence>
<proteinExistence type="predicted"/>
<name>A0A0C3G6N9_PILCF</name>
<feature type="compositionally biased region" description="Low complexity" evidence="7">
    <location>
        <begin position="555"/>
        <end position="568"/>
    </location>
</feature>
<feature type="zinc finger region" description="C3H1-type" evidence="6">
    <location>
        <begin position="5"/>
        <end position="32"/>
    </location>
</feature>
<evidence type="ECO:0000256" key="1">
    <source>
        <dbReference type="ARBA" id="ARBA00022723"/>
    </source>
</evidence>
<feature type="region of interest" description="Disordered" evidence="7">
    <location>
        <begin position="365"/>
        <end position="475"/>
    </location>
</feature>
<dbReference type="SUPFAM" id="SSF52540">
    <property type="entry name" value="P-loop containing nucleoside triphosphate hydrolases"/>
    <property type="match status" value="1"/>
</dbReference>
<reference evidence="10" key="2">
    <citation type="submission" date="2015-01" db="EMBL/GenBank/DDBJ databases">
        <title>Evolutionary Origins and Diversification of the Mycorrhizal Mutualists.</title>
        <authorList>
            <consortium name="DOE Joint Genome Institute"/>
            <consortium name="Mycorrhizal Genomics Consortium"/>
            <person name="Kohler A."/>
            <person name="Kuo A."/>
            <person name="Nagy L.G."/>
            <person name="Floudas D."/>
            <person name="Copeland A."/>
            <person name="Barry K.W."/>
            <person name="Cichocki N."/>
            <person name="Veneault-Fourrey C."/>
            <person name="LaButti K."/>
            <person name="Lindquist E.A."/>
            <person name="Lipzen A."/>
            <person name="Lundell T."/>
            <person name="Morin E."/>
            <person name="Murat C."/>
            <person name="Riley R."/>
            <person name="Ohm R."/>
            <person name="Sun H."/>
            <person name="Tunlid A."/>
            <person name="Henrissat B."/>
            <person name="Grigoriev I.V."/>
            <person name="Hibbett D.S."/>
            <person name="Martin F."/>
        </authorList>
    </citation>
    <scope>NUCLEOTIDE SEQUENCE [LARGE SCALE GENOMIC DNA]</scope>
    <source>
        <strain evidence="10">F 1598</strain>
    </source>
</reference>
<feature type="compositionally biased region" description="Polar residues" evidence="7">
    <location>
        <begin position="365"/>
        <end position="378"/>
    </location>
</feature>
<dbReference type="STRING" id="765440.A0A0C3G6N9"/>
<feature type="region of interest" description="Disordered" evidence="7">
    <location>
        <begin position="504"/>
        <end position="656"/>
    </location>
</feature>
<dbReference type="InParanoid" id="A0A0C3G6N9"/>
<dbReference type="GO" id="GO:0008270">
    <property type="term" value="F:zinc ion binding"/>
    <property type="evidence" value="ECO:0007669"/>
    <property type="project" value="UniProtKB-KW"/>
</dbReference>
<dbReference type="PANTHER" id="PTHR11638">
    <property type="entry name" value="ATP-DEPENDENT CLP PROTEASE"/>
    <property type="match status" value="1"/>
</dbReference>
<keyword evidence="1 6" id="KW-0479">Metal-binding</keyword>
<dbReference type="InterPro" id="IPR011704">
    <property type="entry name" value="ATPase_dyneun-rel_AAA"/>
</dbReference>
<evidence type="ECO:0000256" key="7">
    <source>
        <dbReference type="SAM" id="MobiDB-lite"/>
    </source>
</evidence>
<feature type="region of interest" description="Disordered" evidence="7">
    <location>
        <begin position="164"/>
        <end position="265"/>
    </location>
</feature>
<feature type="compositionally biased region" description="Polar residues" evidence="7">
    <location>
        <begin position="59"/>
        <end position="73"/>
    </location>
</feature>
<feature type="compositionally biased region" description="Low complexity" evidence="7">
    <location>
        <begin position="857"/>
        <end position="867"/>
    </location>
</feature>
<dbReference type="InterPro" id="IPR036855">
    <property type="entry name" value="Znf_CCCH_sf"/>
</dbReference>
<evidence type="ECO:0000313" key="9">
    <source>
        <dbReference type="EMBL" id="KIM86341.1"/>
    </source>
</evidence>
<evidence type="ECO:0000259" key="8">
    <source>
        <dbReference type="PROSITE" id="PS50103"/>
    </source>
</evidence>
<evidence type="ECO:0000256" key="2">
    <source>
        <dbReference type="ARBA" id="ARBA00022741"/>
    </source>
</evidence>
<dbReference type="PANTHER" id="PTHR11638:SF18">
    <property type="entry name" value="HEAT SHOCK PROTEIN 104"/>
    <property type="match status" value="1"/>
</dbReference>
<feature type="compositionally biased region" description="Low complexity" evidence="7">
    <location>
        <begin position="74"/>
        <end position="89"/>
    </location>
</feature>
<evidence type="ECO:0000256" key="4">
    <source>
        <dbReference type="ARBA" id="ARBA00022833"/>
    </source>
</evidence>
<dbReference type="OrthoDB" id="47330at2759"/>
<evidence type="ECO:0000256" key="5">
    <source>
        <dbReference type="ARBA" id="ARBA00022840"/>
    </source>
</evidence>
<dbReference type="GO" id="GO:0034605">
    <property type="term" value="P:cellular response to heat"/>
    <property type="evidence" value="ECO:0007669"/>
    <property type="project" value="TreeGrafter"/>
</dbReference>
<dbReference type="SUPFAM" id="SSF90229">
    <property type="entry name" value="CCCH zinc finger"/>
    <property type="match status" value="1"/>
</dbReference>
<dbReference type="GO" id="GO:0005737">
    <property type="term" value="C:cytoplasm"/>
    <property type="evidence" value="ECO:0007669"/>
    <property type="project" value="TreeGrafter"/>
</dbReference>
<dbReference type="HOGENOM" id="CLU_002487_0_0_1"/>
<dbReference type="Gene3D" id="3.40.50.300">
    <property type="entry name" value="P-loop containing nucleotide triphosphate hydrolases"/>
    <property type="match status" value="1"/>
</dbReference>
<feature type="compositionally biased region" description="Pro residues" evidence="7">
    <location>
        <begin position="722"/>
        <end position="731"/>
    </location>
</feature>
<keyword evidence="5" id="KW-0067">ATP-binding</keyword>
<dbReference type="InterPro" id="IPR000571">
    <property type="entry name" value="Znf_CCCH"/>
</dbReference>